<keyword evidence="3" id="KW-1185">Reference proteome</keyword>
<feature type="transmembrane region" description="Helical" evidence="1">
    <location>
        <begin position="107"/>
        <end position="129"/>
    </location>
</feature>
<gene>
    <name evidence="2" type="ORF">ACFO4R_08070</name>
</gene>
<dbReference type="Proteomes" id="UP001595916">
    <property type="component" value="Unassembled WGS sequence"/>
</dbReference>
<evidence type="ECO:0000313" key="2">
    <source>
        <dbReference type="EMBL" id="MFC4805036.1"/>
    </source>
</evidence>
<dbReference type="Pfam" id="PF10011">
    <property type="entry name" value="DUF2254"/>
    <property type="match status" value="1"/>
</dbReference>
<organism evidence="2 3">
    <name type="scientific">Filifactor villosus</name>
    <dbReference type="NCBI Taxonomy" id="29374"/>
    <lineage>
        <taxon>Bacteria</taxon>
        <taxon>Bacillati</taxon>
        <taxon>Bacillota</taxon>
        <taxon>Clostridia</taxon>
        <taxon>Peptostreptococcales</taxon>
        <taxon>Filifactoraceae</taxon>
        <taxon>Filifactor</taxon>
    </lineage>
</organism>
<dbReference type="InterPro" id="IPR018723">
    <property type="entry name" value="DUF2254_membrane"/>
</dbReference>
<reference evidence="3" key="1">
    <citation type="journal article" date="2019" name="Int. J. Syst. Evol. Microbiol.">
        <title>The Global Catalogue of Microorganisms (GCM) 10K type strain sequencing project: providing services to taxonomists for standard genome sequencing and annotation.</title>
        <authorList>
            <consortium name="The Broad Institute Genomics Platform"/>
            <consortium name="The Broad Institute Genome Sequencing Center for Infectious Disease"/>
            <person name="Wu L."/>
            <person name="Ma J."/>
        </authorList>
    </citation>
    <scope>NUCLEOTIDE SEQUENCE [LARGE SCALE GENOMIC DNA]</scope>
    <source>
        <strain evidence="3">CCUG 46385</strain>
    </source>
</reference>
<feature type="transmembrane region" description="Helical" evidence="1">
    <location>
        <begin position="135"/>
        <end position="155"/>
    </location>
</feature>
<sequence length="426" mass="49489">MIQRLRIWKFNHRTWIYNTQYIVYSLILLVFVMLIDLRYWEFQDYIPRIFFTSVSLAKTVLAALAGAQLTITTFTFSTILSIMVNYSSNYSPRVIENFVKQKITMKVLGIFFGGFFYSITSLIFMRDLLEEKMVIAGFVGVVYAVVSMIYFILFVQKVIHSMQSTNLISEIYEEALGVIRQEVKKREENDGFVYQSQGDAVPVISEINGYLSLVDYSMITDLLKEEPNKFVIECKVGDYITEGTVLGYLSKSEKGTPDEDLSSKLNRAFLVQEEKVFMNDYRYGITKLVEITLRAISPGINDPNTAIHCIRKISLLLVLLSKSAAHHIAIREDENVQIAYTCHSFSQDLYETFYQILHYGKEDVSVMHALLEGMELLYHNACKENREIILNYVQEIYQSDIDMKRNDYDRKYLKDIYHRIVLIQGM</sequence>
<name>A0ABV9QMX6_9FIRM</name>
<dbReference type="RefSeq" id="WP_379788577.1">
    <property type="nucleotide sequence ID" value="NZ_JBHSHL010000032.1"/>
</dbReference>
<feature type="transmembrane region" description="Helical" evidence="1">
    <location>
        <begin position="60"/>
        <end position="86"/>
    </location>
</feature>
<feature type="transmembrane region" description="Helical" evidence="1">
    <location>
        <begin position="21"/>
        <end position="40"/>
    </location>
</feature>
<comment type="caution">
    <text evidence="2">The sequence shown here is derived from an EMBL/GenBank/DDBJ whole genome shotgun (WGS) entry which is preliminary data.</text>
</comment>
<evidence type="ECO:0000313" key="3">
    <source>
        <dbReference type="Proteomes" id="UP001595916"/>
    </source>
</evidence>
<dbReference type="EMBL" id="JBHSHL010000032">
    <property type="protein sequence ID" value="MFC4805036.1"/>
    <property type="molecule type" value="Genomic_DNA"/>
</dbReference>
<proteinExistence type="predicted"/>
<accession>A0ABV9QMX6</accession>
<evidence type="ECO:0000256" key="1">
    <source>
        <dbReference type="SAM" id="Phobius"/>
    </source>
</evidence>
<keyword evidence="1" id="KW-1133">Transmembrane helix</keyword>
<keyword evidence="1" id="KW-0812">Transmembrane</keyword>
<keyword evidence="1" id="KW-0472">Membrane</keyword>
<protein>
    <submittedName>
        <fullName evidence="2">DUF2254 domain-containing protein</fullName>
    </submittedName>
</protein>